<proteinExistence type="inferred from homology"/>
<evidence type="ECO:0000256" key="1">
    <source>
        <dbReference type="ARBA" id="ARBA00009013"/>
    </source>
</evidence>
<feature type="domain" description="STAS" evidence="3">
    <location>
        <begin position="18"/>
        <end position="116"/>
    </location>
</feature>
<reference evidence="4 5" key="1">
    <citation type="submission" date="2012-01" db="EMBL/GenBank/DDBJ databases">
        <title>Improved High-Quality Draft sequence of Saccharomonospora xinjiangensis XJ-54.</title>
        <authorList>
            <consortium name="US DOE Joint Genome Institute"/>
            <person name="Lucas S."/>
            <person name="Han J."/>
            <person name="Lapidus A."/>
            <person name="Cheng J.-F."/>
            <person name="Goodwin L."/>
            <person name="Pitluck S."/>
            <person name="Peters L."/>
            <person name="Mikhailova N."/>
            <person name="Teshima H."/>
            <person name="Detter J.C."/>
            <person name="Han C."/>
            <person name="Tapia R."/>
            <person name="Land M."/>
            <person name="Hauser L."/>
            <person name="Kyrpides N."/>
            <person name="Ivanova N."/>
            <person name="Pagani I."/>
            <person name="Brambilla E.-M."/>
            <person name="Klenk H.-P."/>
            <person name="Woyke T."/>
        </authorList>
    </citation>
    <scope>NUCLEOTIDE SEQUENCE [LARGE SCALE GENOMIC DNA]</scope>
    <source>
        <strain evidence="4 5">XJ-54</strain>
    </source>
</reference>
<evidence type="ECO:0000313" key="4">
    <source>
        <dbReference type="EMBL" id="EID55694.1"/>
    </source>
</evidence>
<name>I0V6E1_9PSEU</name>
<dbReference type="STRING" id="882086.SacxiDRAFT_3494"/>
<accession>I0V6E1</accession>
<dbReference type="SUPFAM" id="SSF52091">
    <property type="entry name" value="SpoIIaa-like"/>
    <property type="match status" value="1"/>
</dbReference>
<sequence length="122" mass="12826">MACTKDDLDLLVERPVAGLVVIRVAGEIDILGAPTLRRCIESCVAGASALVLDLSGTTFFGAAGLSVLVRTSALVERRHVRWALVCPTAVLRPLRVTDLDRELPVCTDFAEAVAVAASPALS</sequence>
<dbReference type="PANTHER" id="PTHR33495">
    <property type="entry name" value="ANTI-SIGMA FACTOR ANTAGONIST TM_1081-RELATED-RELATED"/>
    <property type="match status" value="1"/>
</dbReference>
<organism evidence="4 5">
    <name type="scientific">Saccharomonospora xinjiangensis XJ-54</name>
    <dbReference type="NCBI Taxonomy" id="882086"/>
    <lineage>
        <taxon>Bacteria</taxon>
        <taxon>Bacillati</taxon>
        <taxon>Actinomycetota</taxon>
        <taxon>Actinomycetes</taxon>
        <taxon>Pseudonocardiales</taxon>
        <taxon>Pseudonocardiaceae</taxon>
        <taxon>Saccharomonospora</taxon>
    </lineage>
</organism>
<dbReference type="Proteomes" id="UP000004691">
    <property type="component" value="Unassembled WGS sequence"/>
</dbReference>
<dbReference type="RefSeq" id="WP_006239876.1">
    <property type="nucleotide sequence ID" value="NZ_JH636049.1"/>
</dbReference>
<protein>
    <recommendedName>
        <fullName evidence="2">Anti-sigma factor antagonist</fullName>
    </recommendedName>
</protein>
<comment type="similarity">
    <text evidence="1 2">Belongs to the anti-sigma-factor antagonist family.</text>
</comment>
<evidence type="ECO:0000259" key="3">
    <source>
        <dbReference type="PROSITE" id="PS50801"/>
    </source>
</evidence>
<dbReference type="CDD" id="cd07043">
    <property type="entry name" value="STAS_anti-anti-sigma_factors"/>
    <property type="match status" value="1"/>
</dbReference>
<evidence type="ECO:0000313" key="5">
    <source>
        <dbReference type="Proteomes" id="UP000004691"/>
    </source>
</evidence>
<dbReference type="PANTHER" id="PTHR33495:SF2">
    <property type="entry name" value="ANTI-SIGMA FACTOR ANTAGONIST TM_1081-RELATED"/>
    <property type="match status" value="1"/>
</dbReference>
<dbReference type="EMBL" id="JH636049">
    <property type="protein sequence ID" value="EID55694.1"/>
    <property type="molecule type" value="Genomic_DNA"/>
</dbReference>
<dbReference type="GO" id="GO:0043856">
    <property type="term" value="F:anti-sigma factor antagonist activity"/>
    <property type="evidence" value="ECO:0007669"/>
    <property type="project" value="InterPro"/>
</dbReference>
<dbReference type="Pfam" id="PF01740">
    <property type="entry name" value="STAS"/>
    <property type="match status" value="1"/>
</dbReference>
<dbReference type="Gene3D" id="3.30.750.24">
    <property type="entry name" value="STAS domain"/>
    <property type="match status" value="1"/>
</dbReference>
<dbReference type="InterPro" id="IPR036513">
    <property type="entry name" value="STAS_dom_sf"/>
</dbReference>
<dbReference type="PROSITE" id="PS50801">
    <property type="entry name" value="STAS"/>
    <property type="match status" value="1"/>
</dbReference>
<dbReference type="eggNOG" id="COG1366">
    <property type="taxonomic scope" value="Bacteria"/>
</dbReference>
<dbReference type="HOGENOM" id="CLU_115403_3_1_11"/>
<gene>
    <name evidence="4" type="ORF">SacxiDRAFT_3494</name>
</gene>
<dbReference type="OrthoDB" id="5194587at2"/>
<dbReference type="InterPro" id="IPR003658">
    <property type="entry name" value="Anti-sigma_ant"/>
</dbReference>
<evidence type="ECO:0000256" key="2">
    <source>
        <dbReference type="RuleBase" id="RU003749"/>
    </source>
</evidence>
<dbReference type="NCBIfam" id="TIGR00377">
    <property type="entry name" value="ant_ant_sig"/>
    <property type="match status" value="1"/>
</dbReference>
<dbReference type="InterPro" id="IPR002645">
    <property type="entry name" value="STAS_dom"/>
</dbReference>
<keyword evidence="5" id="KW-1185">Reference proteome</keyword>
<dbReference type="AlphaFoldDB" id="I0V6E1"/>